<dbReference type="AlphaFoldDB" id="A0A371GQZ3"/>
<accession>A0A371GQZ3</accession>
<name>A0A371GQZ3_MUCPR</name>
<evidence type="ECO:0000313" key="1">
    <source>
        <dbReference type="EMBL" id="RDX92978.1"/>
    </source>
</evidence>
<dbReference type="EMBL" id="QJKJ01004725">
    <property type="protein sequence ID" value="RDX92978.1"/>
    <property type="molecule type" value="Genomic_DNA"/>
</dbReference>
<feature type="non-terminal residue" evidence="1">
    <location>
        <position position="1"/>
    </location>
</feature>
<organism evidence="1 2">
    <name type="scientific">Mucuna pruriens</name>
    <name type="common">Velvet bean</name>
    <name type="synonym">Dolichos pruriens</name>
    <dbReference type="NCBI Taxonomy" id="157652"/>
    <lineage>
        <taxon>Eukaryota</taxon>
        <taxon>Viridiplantae</taxon>
        <taxon>Streptophyta</taxon>
        <taxon>Embryophyta</taxon>
        <taxon>Tracheophyta</taxon>
        <taxon>Spermatophyta</taxon>
        <taxon>Magnoliopsida</taxon>
        <taxon>eudicotyledons</taxon>
        <taxon>Gunneridae</taxon>
        <taxon>Pentapetalae</taxon>
        <taxon>rosids</taxon>
        <taxon>fabids</taxon>
        <taxon>Fabales</taxon>
        <taxon>Fabaceae</taxon>
        <taxon>Papilionoideae</taxon>
        <taxon>50 kb inversion clade</taxon>
        <taxon>NPAAA clade</taxon>
        <taxon>indigoferoid/millettioid clade</taxon>
        <taxon>Phaseoleae</taxon>
        <taxon>Mucuna</taxon>
    </lineage>
</organism>
<gene>
    <name evidence="1" type="ORF">CR513_24822</name>
</gene>
<dbReference type="Proteomes" id="UP000257109">
    <property type="component" value="Unassembled WGS sequence"/>
</dbReference>
<protein>
    <submittedName>
        <fullName evidence="1">Uncharacterized protein</fullName>
    </submittedName>
</protein>
<proteinExistence type="predicted"/>
<sequence length="160" mass="17353">MDKSMIDAVSGGALTDKMPTAARHLIFNMASNTHQFGIRGPNQSRVRLENQLTKLTSLVRQLAIGQHQPALAAKLATWETAISARTESGAICSSTIRIHTEYLSKTNRLSTADSAISSTTFPTATAVEESAYPRQLFISGKPNEAARNQQLRVPAVCELQ</sequence>
<evidence type="ECO:0000313" key="2">
    <source>
        <dbReference type="Proteomes" id="UP000257109"/>
    </source>
</evidence>
<reference evidence="1" key="1">
    <citation type="submission" date="2018-05" db="EMBL/GenBank/DDBJ databases">
        <title>Draft genome of Mucuna pruriens seed.</title>
        <authorList>
            <person name="Nnadi N.E."/>
            <person name="Vos R."/>
            <person name="Hasami M.H."/>
            <person name="Devisetty U.K."/>
            <person name="Aguiy J.C."/>
        </authorList>
    </citation>
    <scope>NUCLEOTIDE SEQUENCE [LARGE SCALE GENOMIC DNA]</scope>
    <source>
        <strain evidence="1">JCA_2017</strain>
    </source>
</reference>
<comment type="caution">
    <text evidence="1">The sequence shown here is derived from an EMBL/GenBank/DDBJ whole genome shotgun (WGS) entry which is preliminary data.</text>
</comment>
<keyword evidence="2" id="KW-1185">Reference proteome</keyword>